<dbReference type="GO" id="GO:0034040">
    <property type="term" value="F:ATPase-coupled lipid transmembrane transporter activity"/>
    <property type="evidence" value="ECO:0007669"/>
    <property type="project" value="TreeGrafter"/>
</dbReference>
<name>A0A1I5Q927_9RHOB</name>
<dbReference type="PANTHER" id="PTHR24221">
    <property type="entry name" value="ATP-BINDING CASSETTE SUB-FAMILY B"/>
    <property type="match status" value="1"/>
</dbReference>
<evidence type="ECO:0000313" key="12">
    <source>
        <dbReference type="Proteomes" id="UP000199356"/>
    </source>
</evidence>
<dbReference type="InterPro" id="IPR017871">
    <property type="entry name" value="ABC_transporter-like_CS"/>
</dbReference>
<dbReference type="SUPFAM" id="SSF52540">
    <property type="entry name" value="P-loop containing nucleoside triphosphate hydrolases"/>
    <property type="match status" value="1"/>
</dbReference>
<dbReference type="InterPro" id="IPR003439">
    <property type="entry name" value="ABC_transporter-like_ATP-bd"/>
</dbReference>
<proteinExistence type="predicted"/>
<sequence>MFRLFENLVDPFLPREPSVPPSDLLRYLRAQIRPYRRWLPWMGAAGFLKAAVECGLIFYGGRLIDLMAAEGPADFWAAHAVEVTVVALLVLLVRPLVIGLNHLFLDQTLSSNIQEQVRWQSHRHLLGQAPAYFQNDFSGRLTNRVMQMGKAVEEMFYSGFEAIWFALVYVVSATLILSEIDLRLGLPLAAWLVLYILYVRRMVVRITEASETWSDARSDVTGRVVDAYSNIETVKLFSHGESEAQYALSGMRRVRERAQRFRRLMTELGLGMNALNGLMILGVVGPAVWLWTQGTATLGQVSAACALTIRLNGMTGWIMWVATRLFENAGIVREGLRSVSVPHTVTDRARAPALRVASGAISFENLHHRYGKARGGLEHVDLKVPGGQRVGLVGRSGAGKSTLVNLLLRFRDPEGGCIRIDGQRVDEVTQESLRRNIGVVTQDPSLLNRSIRDNLLYGRPEATEAEMIAAAKRAEAHDFILGLRDVKGRTGYDTVVGERGVTLSGGQRQRIAIARVILKGAPILVLDEATSALDSEVEAAILETLYEVMEGKTVIAIAHRLSTIARMNRIVVLDEGRVVEDGPHGELLAKGGLYARLWERQSGGFIADGAATETA</sequence>
<evidence type="ECO:0000256" key="8">
    <source>
        <dbReference type="SAM" id="Phobius"/>
    </source>
</evidence>
<dbReference type="InterPro" id="IPR003593">
    <property type="entry name" value="AAA+_ATPase"/>
</dbReference>
<reference evidence="11 12" key="1">
    <citation type="submission" date="2016-10" db="EMBL/GenBank/DDBJ databases">
        <authorList>
            <person name="de Groot N.N."/>
        </authorList>
    </citation>
    <scope>NUCLEOTIDE SEQUENCE [LARGE SCALE GENOMIC DNA]</scope>
    <source>
        <strain evidence="11 12">DSM 19547</strain>
    </source>
</reference>
<dbReference type="PROSITE" id="PS00211">
    <property type="entry name" value="ABC_TRANSPORTER_1"/>
    <property type="match status" value="1"/>
</dbReference>
<dbReference type="GO" id="GO:0005886">
    <property type="term" value="C:plasma membrane"/>
    <property type="evidence" value="ECO:0007669"/>
    <property type="project" value="UniProtKB-SubCell"/>
</dbReference>
<dbReference type="PROSITE" id="PS50893">
    <property type="entry name" value="ABC_TRANSPORTER_2"/>
    <property type="match status" value="1"/>
</dbReference>
<dbReference type="InterPro" id="IPR027417">
    <property type="entry name" value="P-loop_NTPase"/>
</dbReference>
<evidence type="ECO:0000256" key="2">
    <source>
        <dbReference type="ARBA" id="ARBA00022692"/>
    </source>
</evidence>
<gene>
    <name evidence="11" type="ORF">SAMN04488047_106117</name>
</gene>
<dbReference type="OrthoDB" id="9808328at2"/>
<dbReference type="Pfam" id="PF00005">
    <property type="entry name" value="ABC_tran"/>
    <property type="match status" value="1"/>
</dbReference>
<dbReference type="GO" id="GO:0140359">
    <property type="term" value="F:ABC-type transporter activity"/>
    <property type="evidence" value="ECO:0007669"/>
    <property type="project" value="InterPro"/>
</dbReference>
<keyword evidence="6 8" id="KW-0472">Membrane</keyword>
<evidence type="ECO:0000256" key="5">
    <source>
        <dbReference type="ARBA" id="ARBA00022989"/>
    </source>
</evidence>
<organism evidence="11 12">
    <name type="scientific">Tranquillimonas alkanivorans</name>
    <dbReference type="NCBI Taxonomy" id="441119"/>
    <lineage>
        <taxon>Bacteria</taxon>
        <taxon>Pseudomonadati</taxon>
        <taxon>Pseudomonadota</taxon>
        <taxon>Alphaproteobacteria</taxon>
        <taxon>Rhodobacterales</taxon>
        <taxon>Roseobacteraceae</taxon>
        <taxon>Tranquillimonas</taxon>
    </lineage>
</organism>
<comment type="function">
    <text evidence="7">Part of an ABC transporter complex. Transmembrane domains (TMD) form a pore in the inner membrane and the ATP-binding domain (NBD) is responsible for energy generation.</text>
</comment>
<evidence type="ECO:0000259" key="10">
    <source>
        <dbReference type="PROSITE" id="PS50929"/>
    </source>
</evidence>
<evidence type="ECO:0000259" key="9">
    <source>
        <dbReference type="PROSITE" id="PS50893"/>
    </source>
</evidence>
<evidence type="ECO:0000256" key="6">
    <source>
        <dbReference type="ARBA" id="ARBA00023136"/>
    </source>
</evidence>
<feature type="transmembrane region" description="Helical" evidence="8">
    <location>
        <begin position="156"/>
        <end position="176"/>
    </location>
</feature>
<dbReference type="AlphaFoldDB" id="A0A1I5Q927"/>
<feature type="transmembrane region" description="Helical" evidence="8">
    <location>
        <begin position="270"/>
        <end position="291"/>
    </location>
</feature>
<dbReference type="GO" id="GO:0005524">
    <property type="term" value="F:ATP binding"/>
    <property type="evidence" value="ECO:0007669"/>
    <property type="project" value="UniProtKB-KW"/>
</dbReference>
<feature type="transmembrane region" description="Helical" evidence="8">
    <location>
        <begin position="38"/>
        <end position="61"/>
    </location>
</feature>
<feature type="transmembrane region" description="Helical" evidence="8">
    <location>
        <begin position="73"/>
        <end position="93"/>
    </location>
</feature>
<dbReference type="PROSITE" id="PS50929">
    <property type="entry name" value="ABC_TM1F"/>
    <property type="match status" value="1"/>
</dbReference>
<dbReference type="FunFam" id="3.40.50.300:FF:000218">
    <property type="entry name" value="Multidrug ABC transporter ATP-binding protein"/>
    <property type="match status" value="1"/>
</dbReference>
<dbReference type="EMBL" id="FOXA01000006">
    <property type="protein sequence ID" value="SFP42560.1"/>
    <property type="molecule type" value="Genomic_DNA"/>
</dbReference>
<keyword evidence="3" id="KW-0547">Nucleotide-binding</keyword>
<dbReference type="Proteomes" id="UP000199356">
    <property type="component" value="Unassembled WGS sequence"/>
</dbReference>
<dbReference type="Gene3D" id="3.40.50.300">
    <property type="entry name" value="P-loop containing nucleotide triphosphate hydrolases"/>
    <property type="match status" value="1"/>
</dbReference>
<dbReference type="Gene3D" id="1.20.1560.10">
    <property type="entry name" value="ABC transporter type 1, transmembrane domain"/>
    <property type="match status" value="1"/>
</dbReference>
<dbReference type="SUPFAM" id="SSF90123">
    <property type="entry name" value="ABC transporter transmembrane region"/>
    <property type="match status" value="1"/>
</dbReference>
<dbReference type="InterPro" id="IPR011527">
    <property type="entry name" value="ABC1_TM_dom"/>
</dbReference>
<dbReference type="GO" id="GO:0016887">
    <property type="term" value="F:ATP hydrolysis activity"/>
    <property type="evidence" value="ECO:0007669"/>
    <property type="project" value="InterPro"/>
</dbReference>
<keyword evidence="5 8" id="KW-1133">Transmembrane helix</keyword>
<evidence type="ECO:0000256" key="4">
    <source>
        <dbReference type="ARBA" id="ARBA00022840"/>
    </source>
</evidence>
<keyword evidence="12" id="KW-1185">Reference proteome</keyword>
<accession>A0A1I5Q927</accession>
<evidence type="ECO:0000256" key="1">
    <source>
        <dbReference type="ARBA" id="ARBA00004651"/>
    </source>
</evidence>
<comment type="subcellular location">
    <subcellularLocation>
        <location evidence="1">Cell membrane</location>
        <topology evidence="1">Multi-pass membrane protein</topology>
    </subcellularLocation>
</comment>
<evidence type="ECO:0000256" key="7">
    <source>
        <dbReference type="ARBA" id="ARBA00024725"/>
    </source>
</evidence>
<dbReference type="InterPro" id="IPR036640">
    <property type="entry name" value="ABC1_TM_sf"/>
</dbReference>
<feature type="domain" description="ABC transmembrane type-1" evidence="10">
    <location>
        <begin position="55"/>
        <end position="327"/>
    </location>
</feature>
<keyword evidence="4 11" id="KW-0067">ATP-binding</keyword>
<dbReference type="STRING" id="441119.SAMN04488047_106117"/>
<dbReference type="RefSeq" id="WP_093420926.1">
    <property type="nucleotide sequence ID" value="NZ_FOXA01000006.1"/>
</dbReference>
<keyword evidence="2 8" id="KW-0812">Transmembrane</keyword>
<evidence type="ECO:0000256" key="3">
    <source>
        <dbReference type="ARBA" id="ARBA00022741"/>
    </source>
</evidence>
<dbReference type="Pfam" id="PF00664">
    <property type="entry name" value="ABC_membrane"/>
    <property type="match status" value="1"/>
</dbReference>
<evidence type="ECO:0000313" key="11">
    <source>
        <dbReference type="EMBL" id="SFP42560.1"/>
    </source>
</evidence>
<dbReference type="SMART" id="SM00382">
    <property type="entry name" value="AAA"/>
    <property type="match status" value="1"/>
</dbReference>
<feature type="transmembrane region" description="Helical" evidence="8">
    <location>
        <begin position="182"/>
        <end position="199"/>
    </location>
</feature>
<feature type="domain" description="ABC transporter" evidence="9">
    <location>
        <begin position="361"/>
        <end position="600"/>
    </location>
</feature>
<dbReference type="PANTHER" id="PTHR24221:SF203">
    <property type="entry name" value="ATP-BINDING_PERMEASE FUSION ABC TRANSPORTER-RELATED"/>
    <property type="match status" value="1"/>
</dbReference>
<protein>
    <submittedName>
        <fullName evidence="11">ATP-binding cassette, subfamily B, multidrug efflux pump</fullName>
    </submittedName>
</protein>
<dbReference type="InterPro" id="IPR039421">
    <property type="entry name" value="Type_1_exporter"/>
</dbReference>